<dbReference type="SUPFAM" id="SSF47473">
    <property type="entry name" value="EF-hand"/>
    <property type="match status" value="1"/>
</dbReference>
<protein>
    <submittedName>
        <fullName evidence="2">Uncharacterized TPR repeat-containing protein-like protein</fullName>
    </submittedName>
</protein>
<sequence>MWPTTLTSSKGWRLKKIRTIFERFDINKDAGLNKEEAGSLMRATNPVIKFSKEHISKSFDMLLQVYGIFFDGEKGITFDRLVRSYDDGFSDLDREFAALRLDLKPDNKDKAAF</sequence>
<proteinExistence type="predicted"/>
<name>A0ABQ5GAK7_9ASTR</name>
<evidence type="ECO:0000313" key="3">
    <source>
        <dbReference type="Proteomes" id="UP001151760"/>
    </source>
</evidence>
<reference evidence="2" key="2">
    <citation type="submission" date="2022-01" db="EMBL/GenBank/DDBJ databases">
        <authorList>
            <person name="Yamashiro T."/>
            <person name="Shiraishi A."/>
            <person name="Satake H."/>
            <person name="Nakayama K."/>
        </authorList>
    </citation>
    <scope>NUCLEOTIDE SEQUENCE</scope>
</reference>
<comment type="caution">
    <text evidence="2">The sequence shown here is derived from an EMBL/GenBank/DDBJ whole genome shotgun (WGS) entry which is preliminary data.</text>
</comment>
<evidence type="ECO:0000313" key="2">
    <source>
        <dbReference type="EMBL" id="GJT72535.1"/>
    </source>
</evidence>
<dbReference type="EMBL" id="BQNB010018267">
    <property type="protein sequence ID" value="GJT72535.1"/>
    <property type="molecule type" value="Genomic_DNA"/>
</dbReference>
<dbReference type="InterPro" id="IPR011992">
    <property type="entry name" value="EF-hand-dom_pair"/>
</dbReference>
<organism evidence="2 3">
    <name type="scientific">Tanacetum coccineum</name>
    <dbReference type="NCBI Taxonomy" id="301880"/>
    <lineage>
        <taxon>Eukaryota</taxon>
        <taxon>Viridiplantae</taxon>
        <taxon>Streptophyta</taxon>
        <taxon>Embryophyta</taxon>
        <taxon>Tracheophyta</taxon>
        <taxon>Spermatophyta</taxon>
        <taxon>Magnoliopsida</taxon>
        <taxon>eudicotyledons</taxon>
        <taxon>Gunneridae</taxon>
        <taxon>Pentapetalae</taxon>
        <taxon>asterids</taxon>
        <taxon>campanulids</taxon>
        <taxon>Asterales</taxon>
        <taxon>Asteraceae</taxon>
        <taxon>Asteroideae</taxon>
        <taxon>Anthemideae</taxon>
        <taxon>Anthemidinae</taxon>
        <taxon>Tanacetum</taxon>
    </lineage>
</organism>
<accession>A0ABQ5GAK7</accession>
<evidence type="ECO:0000259" key="1">
    <source>
        <dbReference type="PROSITE" id="PS50222"/>
    </source>
</evidence>
<dbReference type="Gene3D" id="1.10.238.10">
    <property type="entry name" value="EF-hand"/>
    <property type="match status" value="1"/>
</dbReference>
<reference evidence="2" key="1">
    <citation type="journal article" date="2022" name="Int. J. Mol. Sci.">
        <title>Draft Genome of Tanacetum Coccineum: Genomic Comparison of Closely Related Tanacetum-Family Plants.</title>
        <authorList>
            <person name="Yamashiro T."/>
            <person name="Shiraishi A."/>
            <person name="Nakayama K."/>
            <person name="Satake H."/>
        </authorList>
    </citation>
    <scope>NUCLEOTIDE SEQUENCE</scope>
</reference>
<feature type="domain" description="EF-hand" evidence="1">
    <location>
        <begin position="12"/>
        <end position="47"/>
    </location>
</feature>
<keyword evidence="3" id="KW-1185">Reference proteome</keyword>
<dbReference type="PANTHER" id="PTHR45081:SF1">
    <property type="entry name" value="EF HAND FAMILY PROTEIN, PUTATIVE, EXPRESSED-RELATED"/>
    <property type="match status" value="1"/>
</dbReference>
<dbReference type="PROSITE" id="PS50222">
    <property type="entry name" value="EF_HAND_2"/>
    <property type="match status" value="1"/>
</dbReference>
<gene>
    <name evidence="2" type="ORF">Tco_1031821</name>
</gene>
<dbReference type="InterPro" id="IPR002048">
    <property type="entry name" value="EF_hand_dom"/>
</dbReference>
<dbReference type="PANTHER" id="PTHR45081">
    <property type="entry name" value="EF HAND FAMILY PROTEIN, PUTATIVE, EXPRESSED-RELATED"/>
    <property type="match status" value="1"/>
</dbReference>
<dbReference type="Proteomes" id="UP001151760">
    <property type="component" value="Unassembled WGS sequence"/>
</dbReference>